<dbReference type="GO" id="GO:0003723">
    <property type="term" value="F:RNA binding"/>
    <property type="evidence" value="ECO:0007669"/>
    <property type="project" value="UniProtKB-UniRule"/>
</dbReference>
<dbReference type="InterPro" id="IPR012677">
    <property type="entry name" value="Nucleotide-bd_a/b_plait_sf"/>
</dbReference>
<dbReference type="PANTHER" id="PTHR46754">
    <property type="entry name" value="MKI67 FHA DOMAIN-INTERACTING NUCLEOLAR PHOSPHOPROTEIN"/>
    <property type="match status" value="1"/>
</dbReference>
<feature type="region of interest" description="Disordered" evidence="5">
    <location>
        <begin position="1"/>
        <end position="97"/>
    </location>
</feature>
<dbReference type="Gene3D" id="3.30.70.330">
    <property type="match status" value="1"/>
</dbReference>
<dbReference type="SMART" id="SM00360">
    <property type="entry name" value="RRM"/>
    <property type="match status" value="1"/>
</dbReference>
<feature type="compositionally biased region" description="Basic and acidic residues" evidence="5">
    <location>
        <begin position="83"/>
        <end position="94"/>
    </location>
</feature>
<dbReference type="InterPro" id="IPR000504">
    <property type="entry name" value="RRM_dom"/>
</dbReference>
<dbReference type="OrthoDB" id="21467at2759"/>
<keyword evidence="2 4" id="KW-0694">RNA-binding</keyword>
<feature type="compositionally biased region" description="Acidic residues" evidence="5">
    <location>
        <begin position="31"/>
        <end position="61"/>
    </location>
</feature>
<protein>
    <recommendedName>
        <fullName evidence="6">RRM domain-containing protein</fullName>
    </recommendedName>
</protein>
<evidence type="ECO:0000256" key="4">
    <source>
        <dbReference type="PROSITE-ProRule" id="PRU00176"/>
    </source>
</evidence>
<keyword evidence="8" id="KW-1185">Reference proteome</keyword>
<evidence type="ECO:0000256" key="1">
    <source>
        <dbReference type="ARBA" id="ARBA00004604"/>
    </source>
</evidence>
<reference evidence="8" key="1">
    <citation type="submission" date="2016-05" db="EMBL/GenBank/DDBJ databases">
        <title>Comparative genomics of biotechnologically important yeasts.</title>
        <authorList>
            <consortium name="DOE Joint Genome Institute"/>
            <person name="Riley R."/>
            <person name="Haridas S."/>
            <person name="Wolfe K.H."/>
            <person name="Lopes M.R."/>
            <person name="Hittinger C.T."/>
            <person name="Goker M."/>
            <person name="Salamov A."/>
            <person name="Wisecaver J."/>
            <person name="Long T.M."/>
            <person name="Aerts A.L."/>
            <person name="Barry K."/>
            <person name="Choi C."/>
            <person name="Clum A."/>
            <person name="Coughlan A.Y."/>
            <person name="Deshpande S."/>
            <person name="Douglass A.P."/>
            <person name="Hanson S.J."/>
            <person name="Klenk H.-P."/>
            <person name="Labutti K."/>
            <person name="Lapidus A."/>
            <person name="Lindquist E."/>
            <person name="Lipzen A."/>
            <person name="Meier-Kolthoff J.P."/>
            <person name="Ohm R.A."/>
            <person name="Otillar R.P."/>
            <person name="Pangilinan J."/>
            <person name="Peng Y."/>
            <person name="Rokas A."/>
            <person name="Rosa C.A."/>
            <person name="Scheuner C."/>
            <person name="Sibirny A.A."/>
            <person name="Slot J.C."/>
            <person name="Stielow J.B."/>
            <person name="Sun H."/>
            <person name="Kurtzman C.P."/>
            <person name="Blackwell M."/>
            <person name="Grigoriev I.V."/>
            <person name="Jeffries T.W."/>
        </authorList>
    </citation>
    <scope>NUCLEOTIDE SEQUENCE [LARGE SCALE GENOMIC DNA]</scope>
    <source>
        <strain evidence="8">NRRL Y-12698</strain>
    </source>
</reference>
<name>A0A1E3QPJ0_9ASCO</name>
<dbReference type="EMBL" id="KV454433">
    <property type="protein sequence ID" value="ODQ78982.1"/>
    <property type="molecule type" value="Genomic_DNA"/>
</dbReference>
<accession>A0A1E3QPJ0</accession>
<sequence length="246" mass="27649">MAPTKKTSMPAATKKSVTKTKKVVKTVPEQVEAEDLLLPESSDEDIDGFASTDDEQEEQESTPEPKEVAPKKAVSAHTVKKSVVKDSKDAGEKKPRNRRGVVYVGRLPHGFHEEELKKYFAQFGDITRLRLSRNKKTGESKHYAFVEFSELEVAKIAAETMNNYLLFGHLLKVAVLEKEKVHDELFNGANTKFKVIPWSKIAKNKNDSPKPIEKWNKIVKSEAAKKTNKQKKLATSGINFDLALLE</sequence>
<evidence type="ECO:0000256" key="3">
    <source>
        <dbReference type="ARBA" id="ARBA00023242"/>
    </source>
</evidence>
<dbReference type="GO" id="GO:0005730">
    <property type="term" value="C:nucleolus"/>
    <property type="evidence" value="ECO:0007669"/>
    <property type="project" value="UniProtKB-SubCell"/>
</dbReference>
<evidence type="ECO:0000256" key="2">
    <source>
        <dbReference type="ARBA" id="ARBA00022884"/>
    </source>
</evidence>
<feature type="domain" description="RRM" evidence="6">
    <location>
        <begin position="100"/>
        <end position="178"/>
    </location>
</feature>
<dbReference type="AlphaFoldDB" id="A0A1E3QPJ0"/>
<evidence type="ECO:0000313" key="7">
    <source>
        <dbReference type="EMBL" id="ODQ78982.1"/>
    </source>
</evidence>
<gene>
    <name evidence="7" type="ORF">BABINDRAFT_162064</name>
</gene>
<dbReference type="SUPFAM" id="SSF54928">
    <property type="entry name" value="RNA-binding domain, RBD"/>
    <property type="match status" value="1"/>
</dbReference>
<evidence type="ECO:0000259" key="6">
    <source>
        <dbReference type="PROSITE" id="PS50102"/>
    </source>
</evidence>
<dbReference type="GeneID" id="30147009"/>
<dbReference type="Pfam" id="PF00076">
    <property type="entry name" value="RRM_1"/>
    <property type="match status" value="1"/>
</dbReference>
<evidence type="ECO:0000313" key="8">
    <source>
        <dbReference type="Proteomes" id="UP000094336"/>
    </source>
</evidence>
<dbReference type="STRING" id="984486.A0A1E3QPJ0"/>
<dbReference type="RefSeq" id="XP_018984310.1">
    <property type="nucleotide sequence ID" value="XM_019129156.1"/>
</dbReference>
<evidence type="ECO:0000256" key="5">
    <source>
        <dbReference type="SAM" id="MobiDB-lite"/>
    </source>
</evidence>
<proteinExistence type="predicted"/>
<dbReference type="Proteomes" id="UP000094336">
    <property type="component" value="Unassembled WGS sequence"/>
</dbReference>
<comment type="subcellular location">
    <subcellularLocation>
        <location evidence="1">Nucleus</location>
        <location evidence="1">Nucleolus</location>
    </subcellularLocation>
</comment>
<organism evidence="7 8">
    <name type="scientific">Babjeviella inositovora NRRL Y-12698</name>
    <dbReference type="NCBI Taxonomy" id="984486"/>
    <lineage>
        <taxon>Eukaryota</taxon>
        <taxon>Fungi</taxon>
        <taxon>Dikarya</taxon>
        <taxon>Ascomycota</taxon>
        <taxon>Saccharomycotina</taxon>
        <taxon>Pichiomycetes</taxon>
        <taxon>Serinales incertae sedis</taxon>
        <taxon>Babjeviella</taxon>
    </lineage>
</organism>
<dbReference type="PROSITE" id="PS50102">
    <property type="entry name" value="RRM"/>
    <property type="match status" value="1"/>
</dbReference>
<dbReference type="InterPro" id="IPR035979">
    <property type="entry name" value="RBD_domain_sf"/>
</dbReference>
<dbReference type="CDD" id="cd12307">
    <property type="entry name" value="RRM_NIFK_like"/>
    <property type="match status" value="1"/>
</dbReference>
<keyword evidence="3" id="KW-0539">Nucleus</keyword>